<keyword evidence="2" id="KW-0732">Signal</keyword>
<organism evidence="3 4">
    <name type="scientific">Myroides odoratus</name>
    <name type="common">Flavobacterium odoratum</name>
    <dbReference type="NCBI Taxonomy" id="256"/>
    <lineage>
        <taxon>Bacteria</taxon>
        <taxon>Pseudomonadati</taxon>
        <taxon>Bacteroidota</taxon>
        <taxon>Flavobacteriia</taxon>
        <taxon>Flavobacteriales</taxon>
        <taxon>Flavobacteriaceae</taxon>
        <taxon>Myroides</taxon>
    </lineage>
</organism>
<evidence type="ECO:0000313" key="4">
    <source>
        <dbReference type="Proteomes" id="UP000255024"/>
    </source>
</evidence>
<sequence>MRKKILQSAILILTMAFMVGCSSDDSSSTGGGNPDGGNPGGENPGGENPGGENPGETGTTYYMKKVILEDYTSIGCVACPIGSFIIEGINESEYKDHIIPVSVHDHFQSTQDPFKISAVDTYARHMRVQYLPSLYWNRVSTRWDYPEDLLAGRREGNDVIYFFDHNVFKDYINQSNHLKNNSTIGIKIASTLTQSSGEVSLNIKVGKDDDKNLKYLVYVLEDGLINKQANGTPLYGNTSGNPRWENNFNHDNVLRATNDILGTTITASDFSETNEFSKTVSLNYTAKNTTNLKVVVAVLNDKGIVQNAQIAKANTTQDYQIVE</sequence>
<protein>
    <submittedName>
        <fullName evidence="3">Outer membrane protein Omp28</fullName>
    </submittedName>
</protein>
<name>A0A378U3G4_MYROD</name>
<evidence type="ECO:0000256" key="1">
    <source>
        <dbReference type="SAM" id="MobiDB-lite"/>
    </source>
</evidence>
<dbReference type="RefSeq" id="WP_115091990.1">
    <property type="nucleotide sequence ID" value="NZ_CP068107.1"/>
</dbReference>
<dbReference type="AlphaFoldDB" id="A0A378U3G4"/>
<keyword evidence="4" id="KW-1185">Reference proteome</keyword>
<dbReference type="InterPro" id="IPR021615">
    <property type="entry name" value="Omp28"/>
</dbReference>
<dbReference type="PROSITE" id="PS51257">
    <property type="entry name" value="PROKAR_LIPOPROTEIN"/>
    <property type="match status" value="1"/>
</dbReference>
<evidence type="ECO:0000256" key="2">
    <source>
        <dbReference type="SAM" id="SignalP"/>
    </source>
</evidence>
<dbReference type="EMBL" id="UGQL01000002">
    <property type="protein sequence ID" value="STZ69194.1"/>
    <property type="molecule type" value="Genomic_DNA"/>
</dbReference>
<proteinExistence type="predicted"/>
<feature type="chain" id="PRO_5017069751" evidence="2">
    <location>
        <begin position="24"/>
        <end position="323"/>
    </location>
</feature>
<dbReference type="Proteomes" id="UP000255024">
    <property type="component" value="Unassembled WGS sequence"/>
</dbReference>
<dbReference type="InterPro" id="IPR013783">
    <property type="entry name" value="Ig-like_fold"/>
</dbReference>
<feature type="signal peptide" evidence="2">
    <location>
        <begin position="1"/>
        <end position="23"/>
    </location>
</feature>
<reference evidence="3 4" key="1">
    <citation type="submission" date="2018-06" db="EMBL/GenBank/DDBJ databases">
        <authorList>
            <consortium name="Pathogen Informatics"/>
            <person name="Doyle S."/>
        </authorList>
    </citation>
    <scope>NUCLEOTIDE SEQUENCE [LARGE SCALE GENOMIC DNA]</scope>
    <source>
        <strain evidence="3 4">NCTC11179</strain>
    </source>
</reference>
<feature type="region of interest" description="Disordered" evidence="1">
    <location>
        <begin position="24"/>
        <end position="57"/>
    </location>
</feature>
<dbReference type="Pfam" id="PF11551">
    <property type="entry name" value="Omp28"/>
    <property type="match status" value="1"/>
</dbReference>
<evidence type="ECO:0000313" key="3">
    <source>
        <dbReference type="EMBL" id="STZ69194.1"/>
    </source>
</evidence>
<gene>
    <name evidence="3" type="ORF">NCTC11179_02697</name>
</gene>
<dbReference type="Gene3D" id="2.60.40.10">
    <property type="entry name" value="Immunoglobulins"/>
    <property type="match status" value="1"/>
</dbReference>
<accession>A0A378U3G4</accession>
<feature type="compositionally biased region" description="Gly residues" evidence="1">
    <location>
        <begin position="29"/>
        <end position="53"/>
    </location>
</feature>